<feature type="transmembrane region" description="Helical" evidence="6">
    <location>
        <begin position="129"/>
        <end position="151"/>
    </location>
</feature>
<keyword evidence="4 6" id="KW-0472">Membrane</keyword>
<dbReference type="Pfam" id="PF06813">
    <property type="entry name" value="Nodulin-like"/>
    <property type="match status" value="1"/>
</dbReference>
<keyword evidence="2 6" id="KW-0812">Transmembrane</keyword>
<dbReference type="SUPFAM" id="SSF103473">
    <property type="entry name" value="MFS general substrate transporter"/>
    <property type="match status" value="2"/>
</dbReference>
<feature type="region of interest" description="Disordered" evidence="5">
    <location>
        <begin position="606"/>
        <end position="638"/>
    </location>
</feature>
<dbReference type="GO" id="GO:0016020">
    <property type="term" value="C:membrane"/>
    <property type="evidence" value="ECO:0000318"/>
    <property type="project" value="GO_Central"/>
</dbReference>
<dbReference type="KEGG" id="sbi:8070210"/>
<evidence type="ECO:0000256" key="3">
    <source>
        <dbReference type="ARBA" id="ARBA00022989"/>
    </source>
</evidence>
<feature type="transmembrane region" description="Helical" evidence="6">
    <location>
        <begin position="198"/>
        <end position="218"/>
    </location>
</feature>
<dbReference type="eggNOG" id="ENOG502QRB8">
    <property type="taxonomic scope" value="Eukaryota"/>
</dbReference>
<evidence type="ECO:0000259" key="8">
    <source>
        <dbReference type="Pfam" id="PF23262"/>
    </source>
</evidence>
<dbReference type="OrthoDB" id="410267at2759"/>
<dbReference type="Gene3D" id="1.20.1250.20">
    <property type="entry name" value="MFS general substrate transporter like domains"/>
    <property type="match status" value="1"/>
</dbReference>
<dbReference type="Gramene" id="OQU83984">
    <property type="protein sequence ID" value="OQU83984"/>
    <property type="gene ID" value="SORBI_3005G209800"/>
</dbReference>
<feature type="transmembrane region" description="Helical" evidence="6">
    <location>
        <begin position="275"/>
        <end position="294"/>
    </location>
</feature>
<evidence type="ECO:0000313" key="9">
    <source>
        <dbReference type="EMBL" id="OQU83984.1"/>
    </source>
</evidence>
<keyword evidence="10" id="KW-1185">Reference proteome</keyword>
<evidence type="ECO:0000313" key="10">
    <source>
        <dbReference type="Proteomes" id="UP000000768"/>
    </source>
</evidence>
<feature type="domain" description="NFD4 C-terminal" evidence="8">
    <location>
        <begin position="377"/>
        <end position="591"/>
    </location>
</feature>
<evidence type="ECO:0000256" key="2">
    <source>
        <dbReference type="ARBA" id="ARBA00022692"/>
    </source>
</evidence>
<reference evidence="10" key="2">
    <citation type="journal article" date="2018" name="Plant J.">
        <title>The Sorghum bicolor reference genome: improved assembly, gene annotations, a transcriptome atlas, and signatures of genome organization.</title>
        <authorList>
            <person name="McCormick R.F."/>
            <person name="Truong S.K."/>
            <person name="Sreedasyam A."/>
            <person name="Jenkins J."/>
            <person name="Shu S."/>
            <person name="Sims D."/>
            <person name="Kennedy M."/>
            <person name="Amirebrahimi M."/>
            <person name="Weers B.D."/>
            <person name="McKinley B."/>
            <person name="Mattison A."/>
            <person name="Morishige D.T."/>
            <person name="Grimwood J."/>
            <person name="Schmutz J."/>
            <person name="Mullet J.E."/>
        </authorList>
    </citation>
    <scope>NUCLEOTIDE SEQUENCE [LARGE SCALE GENOMIC DNA]</scope>
    <source>
        <strain evidence="10">cv. BTx623</strain>
    </source>
</reference>
<dbReference type="InterPro" id="IPR056555">
    <property type="entry name" value="NFD4_C"/>
</dbReference>
<dbReference type="Proteomes" id="UP000000768">
    <property type="component" value="Chromosome 5"/>
</dbReference>
<dbReference type="InterPro" id="IPR036259">
    <property type="entry name" value="MFS_trans_sf"/>
</dbReference>
<feature type="domain" description="Nodulin-like" evidence="7">
    <location>
        <begin position="31"/>
        <end position="294"/>
    </location>
</feature>
<dbReference type="InParanoid" id="A0A1Z5RJR6"/>
<evidence type="ECO:0000256" key="4">
    <source>
        <dbReference type="ARBA" id="ARBA00023136"/>
    </source>
</evidence>
<dbReference type="STRING" id="4558.A0A1Z5RJR6"/>
<gene>
    <name evidence="9" type="ORF">SORBI_3005G209800</name>
</gene>
<evidence type="ECO:0000259" key="7">
    <source>
        <dbReference type="Pfam" id="PF06813"/>
    </source>
</evidence>
<comment type="subcellular location">
    <subcellularLocation>
        <location evidence="1">Membrane</location>
        <topology evidence="1">Multi-pass membrane protein</topology>
    </subcellularLocation>
</comment>
<feature type="transmembrane region" description="Helical" evidence="6">
    <location>
        <begin position="451"/>
        <end position="470"/>
    </location>
</feature>
<dbReference type="AlphaFoldDB" id="A0A1Z5RJR6"/>
<feature type="transmembrane region" description="Helical" evidence="6">
    <location>
        <begin position="243"/>
        <end position="263"/>
    </location>
</feature>
<dbReference type="Pfam" id="PF23262">
    <property type="entry name" value="NFD4_C"/>
    <property type="match status" value="1"/>
</dbReference>
<feature type="transmembrane region" description="Helical" evidence="6">
    <location>
        <begin position="163"/>
        <end position="186"/>
    </location>
</feature>
<dbReference type="InterPro" id="IPR010658">
    <property type="entry name" value="Nodulin-like"/>
</dbReference>
<dbReference type="EMBL" id="CM000764">
    <property type="protein sequence ID" value="OQU83984.1"/>
    <property type="molecule type" value="Genomic_DNA"/>
</dbReference>
<feature type="transmembrane region" description="Helical" evidence="6">
    <location>
        <begin position="476"/>
        <end position="498"/>
    </location>
</feature>
<dbReference type="OMA" id="SEVAPPW"/>
<dbReference type="PANTHER" id="PTHR21576:SF30">
    <property type="entry name" value="NODULIN-LIKE FAMILY PROTEIN, EXPRESSED"/>
    <property type="match status" value="1"/>
</dbReference>
<sequence length="638" mass="66321">MVLAFVAGSGSVAAAEVLTTARFACQVLTGRWFTLLACLLILSASGATYAFGIYSRALKSSLGYDQRAVATLAFFKDLGSNVGVPAGLLSEVAPPWAVLAVGAAMNLAGYLMVYLSLAGRVPAPPPPLWLMSAYVCAGANSQAFAGTGALVTCVRNFPDARGAVLGLLKGYVGLSSAILAQIYLALYGGGDARSLVLLIAWLPAAVSVVFLGTVRVMPRGDNDRQPKRSTGSRGGGGDGDGDVFLCLLYISVALAAYILVMIVVQRQASFSRAAYAASATGLLVLLFLPLAVVVRQEYRIKKELDGDDSPSDDVPVSVKVMVTTVVQKSAAAMPLAEPAAASTTTDTPPASSCLGSFLRHTFSPPAHGEDYSIPQALVSVDMLILFVAIACGAGGTLTAIDNMGQIGEALGYPPKSVDAFVSLISVWNYAGRVAAGYASEALLSRYGFPRPLALTLVLLASCAGHLLIAFGVPRALYAASVLVGFCFGAQWPLLYAVISELFGLRRYPTLYNLGAVASPVGAYVLNVRVAGRLYDAEAARQHGGGSLGAAGGDKACFGVECFRTSFLVITAATVGGALVSLVLVWRTRDFYRGDIYAKFRDGVVVESSSPADGGRSAAEQRPSEEGRGGRVNGGQRDD</sequence>
<evidence type="ECO:0000256" key="5">
    <source>
        <dbReference type="SAM" id="MobiDB-lite"/>
    </source>
</evidence>
<organism evidence="9 10">
    <name type="scientific">Sorghum bicolor</name>
    <name type="common">Sorghum</name>
    <name type="synonym">Sorghum vulgare</name>
    <dbReference type="NCBI Taxonomy" id="4558"/>
    <lineage>
        <taxon>Eukaryota</taxon>
        <taxon>Viridiplantae</taxon>
        <taxon>Streptophyta</taxon>
        <taxon>Embryophyta</taxon>
        <taxon>Tracheophyta</taxon>
        <taxon>Spermatophyta</taxon>
        <taxon>Magnoliopsida</taxon>
        <taxon>Liliopsida</taxon>
        <taxon>Poales</taxon>
        <taxon>Poaceae</taxon>
        <taxon>PACMAD clade</taxon>
        <taxon>Panicoideae</taxon>
        <taxon>Andropogonodae</taxon>
        <taxon>Andropogoneae</taxon>
        <taxon>Sorghinae</taxon>
        <taxon>Sorghum</taxon>
    </lineage>
</organism>
<reference evidence="9 10" key="1">
    <citation type="journal article" date="2009" name="Nature">
        <title>The Sorghum bicolor genome and the diversification of grasses.</title>
        <authorList>
            <person name="Paterson A.H."/>
            <person name="Bowers J.E."/>
            <person name="Bruggmann R."/>
            <person name="Dubchak I."/>
            <person name="Grimwood J."/>
            <person name="Gundlach H."/>
            <person name="Haberer G."/>
            <person name="Hellsten U."/>
            <person name="Mitros T."/>
            <person name="Poliakov A."/>
            <person name="Schmutz J."/>
            <person name="Spannagl M."/>
            <person name="Tang H."/>
            <person name="Wang X."/>
            <person name="Wicker T."/>
            <person name="Bharti A.K."/>
            <person name="Chapman J."/>
            <person name="Feltus F.A."/>
            <person name="Gowik U."/>
            <person name="Grigoriev I.V."/>
            <person name="Lyons E."/>
            <person name="Maher C.A."/>
            <person name="Martis M."/>
            <person name="Narechania A."/>
            <person name="Otillar R.P."/>
            <person name="Penning B.W."/>
            <person name="Salamov A.A."/>
            <person name="Wang Y."/>
            <person name="Zhang L."/>
            <person name="Carpita N.C."/>
            <person name="Freeling M."/>
            <person name="Gingle A.R."/>
            <person name="Hash C.T."/>
            <person name="Keller B."/>
            <person name="Klein P."/>
            <person name="Kresovich S."/>
            <person name="McCann M.C."/>
            <person name="Ming R."/>
            <person name="Peterson D.G."/>
            <person name="Mehboob-ur-Rahman"/>
            <person name="Ware D."/>
            <person name="Westhoff P."/>
            <person name="Mayer K.F."/>
            <person name="Messing J."/>
            <person name="Rokhsar D.S."/>
        </authorList>
    </citation>
    <scope>NUCLEOTIDE SEQUENCE [LARGE SCALE GENOMIC DNA]</scope>
    <source>
        <strain evidence="10">cv. BTx623</strain>
    </source>
</reference>
<feature type="transmembrane region" description="Helical" evidence="6">
    <location>
        <begin position="382"/>
        <end position="400"/>
    </location>
</feature>
<accession>A0A1Z5RJR6</accession>
<name>A0A1Z5RJR6_SORBI</name>
<protein>
    <submittedName>
        <fullName evidence="9">Uncharacterized protein</fullName>
    </submittedName>
</protein>
<feature type="transmembrane region" description="Helical" evidence="6">
    <location>
        <begin position="96"/>
        <end position="117"/>
    </location>
</feature>
<proteinExistence type="predicted"/>
<evidence type="ECO:0000256" key="6">
    <source>
        <dbReference type="SAM" id="Phobius"/>
    </source>
</evidence>
<feature type="transmembrane region" description="Helical" evidence="6">
    <location>
        <begin position="30"/>
        <end position="54"/>
    </location>
</feature>
<feature type="transmembrane region" description="Helical" evidence="6">
    <location>
        <begin position="566"/>
        <end position="585"/>
    </location>
</feature>
<keyword evidence="3 6" id="KW-1133">Transmembrane helix</keyword>
<dbReference type="PANTHER" id="PTHR21576">
    <property type="entry name" value="UNCHARACTERIZED NODULIN-LIKE PROTEIN"/>
    <property type="match status" value="1"/>
</dbReference>
<evidence type="ECO:0000256" key="1">
    <source>
        <dbReference type="ARBA" id="ARBA00004141"/>
    </source>
</evidence>